<dbReference type="HAMAP" id="MF_00505">
    <property type="entry name" value="HSP90"/>
    <property type="match status" value="1"/>
</dbReference>
<keyword evidence="7" id="KW-1133">Transmembrane helix</keyword>
<dbReference type="GO" id="GO:0051082">
    <property type="term" value="F:unfolded protein binding"/>
    <property type="evidence" value="ECO:0007669"/>
    <property type="project" value="InterPro"/>
</dbReference>
<dbReference type="SUPFAM" id="SSF110942">
    <property type="entry name" value="HSP90 C-terminal domain"/>
    <property type="match status" value="1"/>
</dbReference>
<dbReference type="InterPro" id="IPR020575">
    <property type="entry name" value="Hsp90_N"/>
</dbReference>
<feature type="compositionally biased region" description="Acidic residues" evidence="6">
    <location>
        <begin position="318"/>
        <end position="345"/>
    </location>
</feature>
<evidence type="ECO:0000256" key="6">
    <source>
        <dbReference type="SAM" id="MobiDB-lite"/>
    </source>
</evidence>
<comment type="caution">
    <text evidence="9">The sequence shown here is derived from an EMBL/GenBank/DDBJ whole genome shotgun (WGS) entry which is preliminary data.</text>
</comment>
<feature type="binding site" evidence="5">
    <location>
        <position position="132"/>
    </location>
    <ligand>
        <name>ATP</name>
        <dbReference type="ChEBI" id="CHEBI:30616"/>
    </ligand>
</feature>
<dbReference type="SUPFAM" id="SSF54211">
    <property type="entry name" value="Ribosomal protein S5 domain 2-like"/>
    <property type="match status" value="1"/>
</dbReference>
<dbReference type="InterPro" id="IPR001404">
    <property type="entry name" value="Hsp90_fam"/>
</dbReference>
<dbReference type="FunFam" id="3.30.230.80:FF:000006">
    <property type="entry name" value="endoplasmin homolog"/>
    <property type="match status" value="1"/>
</dbReference>
<dbReference type="Gene3D" id="3.30.565.10">
    <property type="entry name" value="Histidine kinase-like ATPase, C-terminal domain"/>
    <property type="match status" value="1"/>
</dbReference>
<feature type="binding site" evidence="5">
    <location>
        <position position="185"/>
    </location>
    <ligand>
        <name>ATP</name>
        <dbReference type="ChEBI" id="CHEBI:30616"/>
    </ligand>
</feature>
<feature type="binding site" evidence="5">
    <location>
        <begin position="200"/>
        <end position="201"/>
    </location>
    <ligand>
        <name>ATP</name>
        <dbReference type="ChEBI" id="CHEBI:30616"/>
    </ligand>
</feature>
<feature type="region of interest" description="Disordered" evidence="6">
    <location>
        <begin position="749"/>
        <end position="793"/>
    </location>
</feature>
<comment type="similarity">
    <text evidence="1">Belongs to the heat shock protein 90 family.</text>
</comment>
<evidence type="ECO:0000256" key="7">
    <source>
        <dbReference type="SAM" id="Phobius"/>
    </source>
</evidence>
<dbReference type="InterPro" id="IPR037196">
    <property type="entry name" value="HSP90_C"/>
</dbReference>
<dbReference type="CDD" id="cd16927">
    <property type="entry name" value="HATPase_Hsp90-like"/>
    <property type="match status" value="1"/>
</dbReference>
<dbReference type="InterPro" id="IPR019805">
    <property type="entry name" value="Heat_shock_protein_90_CS"/>
</dbReference>
<proteinExistence type="inferred from homology"/>
<feature type="binding site" evidence="5">
    <location>
        <begin position="220"/>
        <end position="225"/>
    </location>
    <ligand>
        <name>ATP</name>
        <dbReference type="ChEBI" id="CHEBI:30616"/>
    </ligand>
</feature>
<dbReference type="AlphaFoldDB" id="A0A438J2X8"/>
<feature type="binding site" evidence="5">
    <location>
        <position position="464"/>
    </location>
    <ligand>
        <name>ATP</name>
        <dbReference type="ChEBI" id="CHEBI:30616"/>
    </ligand>
</feature>
<dbReference type="PIRSF" id="PIRSF002583">
    <property type="entry name" value="Hsp90"/>
    <property type="match status" value="1"/>
</dbReference>
<feature type="binding site" evidence="5">
    <location>
        <position position="193"/>
    </location>
    <ligand>
        <name>ATP</name>
        <dbReference type="ChEBI" id="CHEBI:30616"/>
    </ligand>
</feature>
<keyword evidence="4" id="KW-0143">Chaperone</keyword>
<keyword evidence="2 5" id="KW-0547">Nucleotide-binding</keyword>
<sequence length="793" mass="90269">MPSLPSSRSRSRFEFPVCGMLIYITNMLIFDNFCFVLNSLVVILASLGRKIHANAEADSEELVNPPKVEEKIGAVPNGLSTDSDVAKREAESISKRNLRANAEKFEFQAEVSRLMDIIINSLYSNKDIFLRELISNASDALDKIRFLSLTDKEILGEGDTAKLDIQIKLDKEKKILSIRDRGIGMTKDDLIKNLGTIAKSGTSAFVEKMQTSGDLNLIGQFGVGFYSVYLVADYVEVISKHNDDKQYVWESKADGAFAISEDVWNEPLGRGTEIRLHLREEAGEYLEEAKLKELVKRYSEFINFPIYLWASKEVDVEVPADEDESSDEEETSDSSSSEEEVEDEDAEKKPKSKTVKETTYEWELLNDVKAIWLRNPKEDFSEEKPLSWSHFTAEGDVEFKAVLFVPPKAPQDLYESYYNTKKSNLKLYVRRVFISEEFDELLPKYLNFLKGLVDSDTLPLNVSREMLQQHSSLKTIKKKLIRKALDMIRKIADEDPDESNDKDKKDVEKSSDDDEKKGQYAKFWNEFGKSIKLGIIEDASNRNRLAKLLRFESTKSGGKLASLDQYISRMKPGQKDIFYITGNSKEQLEKSPFLERLTKKNYEVIFFTDPVDEYLMQYLMDYEDKKFQNVSKEGLKLGKDSKDKDLKESFKDLTKWWKSALASENVDDVKISNRLADTPCVRVLEINPRHPIIKELQERVVKDSEDEGVKKTAQLMYQTALMESGFLLSDPKHFASNIYDSVKSSLNISPDAAVEEEDEAEEAEAEAEAESKEASTSKGDDAAADADTLKDEL</sequence>
<evidence type="ECO:0000313" key="10">
    <source>
        <dbReference type="Proteomes" id="UP000288805"/>
    </source>
</evidence>
<evidence type="ECO:0000256" key="3">
    <source>
        <dbReference type="ARBA" id="ARBA00022840"/>
    </source>
</evidence>
<dbReference type="InterPro" id="IPR020568">
    <property type="entry name" value="Ribosomal_Su5_D2-typ_SF"/>
</dbReference>
<organism evidence="9 10">
    <name type="scientific">Vitis vinifera</name>
    <name type="common">Grape</name>
    <dbReference type="NCBI Taxonomy" id="29760"/>
    <lineage>
        <taxon>Eukaryota</taxon>
        <taxon>Viridiplantae</taxon>
        <taxon>Streptophyta</taxon>
        <taxon>Embryophyta</taxon>
        <taxon>Tracheophyta</taxon>
        <taxon>Spermatophyta</taxon>
        <taxon>Magnoliopsida</taxon>
        <taxon>eudicotyledons</taxon>
        <taxon>Gunneridae</taxon>
        <taxon>Pentapetalae</taxon>
        <taxon>rosids</taxon>
        <taxon>Vitales</taxon>
        <taxon>Vitaceae</taxon>
        <taxon>Viteae</taxon>
        <taxon>Vitis</taxon>
    </lineage>
</organism>
<protein>
    <submittedName>
        <fullName evidence="9">Endoplasmin-like</fullName>
    </submittedName>
</protein>
<dbReference type="FunFam" id="3.40.50.11260:FF:000006">
    <property type="entry name" value="endoplasmin homolog"/>
    <property type="match status" value="1"/>
</dbReference>
<feature type="binding site" evidence="5">
    <location>
        <position position="199"/>
    </location>
    <ligand>
        <name>ATP</name>
        <dbReference type="ChEBI" id="CHEBI:30616"/>
    </ligand>
</feature>
<dbReference type="EMBL" id="QGNW01000066">
    <property type="protein sequence ID" value="RVX03307.1"/>
    <property type="molecule type" value="Genomic_DNA"/>
</dbReference>
<feature type="compositionally biased region" description="Basic and acidic residues" evidence="6">
    <location>
        <begin position="769"/>
        <end position="793"/>
    </location>
</feature>
<evidence type="ECO:0000259" key="8">
    <source>
        <dbReference type="SMART" id="SM00387"/>
    </source>
</evidence>
<feature type="binding site" evidence="5">
    <location>
        <position position="180"/>
    </location>
    <ligand>
        <name>ATP</name>
        <dbReference type="ChEBI" id="CHEBI:30616"/>
    </ligand>
</feature>
<accession>A0A438J2X8</accession>
<dbReference type="GO" id="GO:0016887">
    <property type="term" value="F:ATP hydrolysis activity"/>
    <property type="evidence" value="ECO:0007669"/>
    <property type="project" value="InterPro"/>
</dbReference>
<feature type="domain" description="Histidine kinase/HSP90-like ATPase" evidence="8">
    <location>
        <begin position="125"/>
        <end position="282"/>
    </location>
</feature>
<feature type="compositionally biased region" description="Acidic residues" evidence="6">
    <location>
        <begin position="753"/>
        <end position="768"/>
    </location>
</feature>
<dbReference type="Proteomes" id="UP000288805">
    <property type="component" value="Unassembled WGS sequence"/>
</dbReference>
<dbReference type="Gene3D" id="1.20.120.790">
    <property type="entry name" value="Heat shock protein 90, C-terminal domain"/>
    <property type="match status" value="2"/>
</dbReference>
<dbReference type="PANTHER" id="PTHR11528">
    <property type="entry name" value="HEAT SHOCK PROTEIN 90 FAMILY MEMBER"/>
    <property type="match status" value="1"/>
</dbReference>
<feature type="binding site" evidence="5">
    <location>
        <position position="272"/>
    </location>
    <ligand>
        <name>ATP</name>
        <dbReference type="ChEBI" id="CHEBI:30616"/>
    </ligand>
</feature>
<dbReference type="PROSITE" id="PS00298">
    <property type="entry name" value="HSP90"/>
    <property type="match status" value="1"/>
</dbReference>
<dbReference type="PRINTS" id="PR00775">
    <property type="entry name" value="HEATSHOCK90"/>
</dbReference>
<keyword evidence="7" id="KW-0812">Transmembrane</keyword>
<dbReference type="FunFam" id="3.30.565.10:FF:000005">
    <property type="entry name" value="Heat shock protein 90"/>
    <property type="match status" value="1"/>
</dbReference>
<feature type="region of interest" description="Disordered" evidence="6">
    <location>
        <begin position="492"/>
        <end position="514"/>
    </location>
</feature>
<reference evidence="9 10" key="1">
    <citation type="journal article" date="2018" name="PLoS Genet.">
        <title>Population sequencing reveals clonal diversity and ancestral inbreeding in the grapevine cultivar Chardonnay.</title>
        <authorList>
            <person name="Roach M.J."/>
            <person name="Johnson D.L."/>
            <person name="Bohlmann J."/>
            <person name="van Vuuren H.J."/>
            <person name="Jones S.J."/>
            <person name="Pretorius I.S."/>
            <person name="Schmidt S.A."/>
            <person name="Borneman A.R."/>
        </authorList>
    </citation>
    <scope>NUCLEOTIDE SEQUENCE [LARGE SCALE GENOMIC DNA]</scope>
    <source>
        <strain evidence="10">cv. Chardonnay</strain>
        <tissue evidence="9">Leaf</tissue>
    </source>
</reference>
<keyword evidence="7" id="KW-0472">Membrane</keyword>
<dbReference type="Pfam" id="PF00183">
    <property type="entry name" value="HSP90"/>
    <property type="match status" value="2"/>
</dbReference>
<dbReference type="NCBIfam" id="NF003555">
    <property type="entry name" value="PRK05218.1"/>
    <property type="match status" value="1"/>
</dbReference>
<dbReference type="Gene3D" id="3.40.50.11260">
    <property type="match status" value="1"/>
</dbReference>
<evidence type="ECO:0000313" key="9">
    <source>
        <dbReference type="EMBL" id="RVX03307.1"/>
    </source>
</evidence>
<dbReference type="Gene3D" id="3.30.230.80">
    <property type="match status" value="1"/>
</dbReference>
<evidence type="ECO:0000256" key="1">
    <source>
        <dbReference type="ARBA" id="ARBA00008239"/>
    </source>
</evidence>
<feature type="binding site" evidence="5">
    <location>
        <position position="136"/>
    </location>
    <ligand>
        <name>ATP</name>
        <dbReference type="ChEBI" id="CHEBI:30616"/>
    </ligand>
</feature>
<keyword evidence="3 5" id="KW-0067">ATP-binding</keyword>
<dbReference type="InterPro" id="IPR036890">
    <property type="entry name" value="HATPase_C_sf"/>
</dbReference>
<dbReference type="SMART" id="SM00387">
    <property type="entry name" value="HATPase_c"/>
    <property type="match status" value="1"/>
</dbReference>
<dbReference type="Pfam" id="PF13589">
    <property type="entry name" value="HATPase_c_3"/>
    <property type="match status" value="1"/>
</dbReference>
<dbReference type="GO" id="GO:0140662">
    <property type="term" value="F:ATP-dependent protein folding chaperone"/>
    <property type="evidence" value="ECO:0007669"/>
    <property type="project" value="InterPro"/>
</dbReference>
<evidence type="ECO:0000256" key="4">
    <source>
        <dbReference type="ARBA" id="ARBA00023186"/>
    </source>
</evidence>
<name>A0A438J2X8_VITVI</name>
<evidence type="ECO:0000256" key="2">
    <source>
        <dbReference type="ARBA" id="ARBA00022741"/>
    </source>
</evidence>
<feature type="region of interest" description="Disordered" evidence="6">
    <location>
        <begin position="318"/>
        <end position="354"/>
    </location>
</feature>
<evidence type="ECO:0000256" key="5">
    <source>
        <dbReference type="PIRSR" id="PIRSR002583-1"/>
    </source>
</evidence>
<dbReference type="SUPFAM" id="SSF55874">
    <property type="entry name" value="ATPase domain of HSP90 chaperone/DNA topoisomerase II/histidine kinase"/>
    <property type="match status" value="1"/>
</dbReference>
<dbReference type="InterPro" id="IPR003594">
    <property type="entry name" value="HATPase_dom"/>
</dbReference>
<gene>
    <name evidence="9" type="primary">HSP90</name>
    <name evidence="9" type="ORF">CK203_019907</name>
</gene>
<feature type="transmembrane region" description="Helical" evidence="7">
    <location>
        <begin position="21"/>
        <end position="47"/>
    </location>
</feature>
<dbReference type="GO" id="GO:0005524">
    <property type="term" value="F:ATP binding"/>
    <property type="evidence" value="ECO:0007669"/>
    <property type="project" value="UniProtKB-KW"/>
</dbReference>